<proteinExistence type="predicted"/>
<dbReference type="EMBL" id="HBJA01120337">
    <property type="protein sequence ID" value="CAE0830112.1"/>
    <property type="molecule type" value="Transcribed_RNA"/>
</dbReference>
<dbReference type="AlphaFoldDB" id="A0A7S4GA20"/>
<feature type="compositionally biased region" description="Low complexity" evidence="2">
    <location>
        <begin position="197"/>
        <end position="208"/>
    </location>
</feature>
<organism evidence="3">
    <name type="scientific">Eutreptiella gymnastica</name>
    <dbReference type="NCBI Taxonomy" id="73025"/>
    <lineage>
        <taxon>Eukaryota</taxon>
        <taxon>Discoba</taxon>
        <taxon>Euglenozoa</taxon>
        <taxon>Euglenida</taxon>
        <taxon>Spirocuta</taxon>
        <taxon>Euglenophyceae</taxon>
        <taxon>Eutreptiales</taxon>
        <taxon>Eutreptiaceae</taxon>
        <taxon>Eutreptiella</taxon>
    </lineage>
</organism>
<feature type="compositionally biased region" description="Basic and acidic residues" evidence="2">
    <location>
        <begin position="269"/>
        <end position="286"/>
    </location>
</feature>
<evidence type="ECO:0000256" key="2">
    <source>
        <dbReference type="SAM" id="MobiDB-lite"/>
    </source>
</evidence>
<name>A0A7S4GA20_9EUGL</name>
<evidence type="ECO:0000313" key="3">
    <source>
        <dbReference type="EMBL" id="CAE0830112.1"/>
    </source>
</evidence>
<feature type="compositionally biased region" description="Polar residues" evidence="2">
    <location>
        <begin position="253"/>
        <end position="268"/>
    </location>
</feature>
<protein>
    <submittedName>
        <fullName evidence="3">Uncharacterized protein</fullName>
    </submittedName>
</protein>
<keyword evidence="1" id="KW-0175">Coiled coil</keyword>
<evidence type="ECO:0000256" key="1">
    <source>
        <dbReference type="SAM" id="Coils"/>
    </source>
</evidence>
<gene>
    <name evidence="3" type="ORF">EGYM00163_LOCUS41392</name>
</gene>
<sequence>MAEAKAMDAKQKAGRWMIRIKSGARSDITEKDINTLLDLIEDDDWVLEWPQSHLRECTVGGLQSEAEMQALSTRVCRKLPDLQVQSGGRLPDYSETKATGMTGTGMTEAEKGRVDTVEQNMQEVRQDVAQLKTSNELMTKRMDKMDTSLTVLHKNRRQDRDILKFIASKMDKDKEFVSDNEDDEDESLTLWDHVDDTTSVPPGSSGRPTPTPLAQRPQTHTTDGEGSEVIPETPQSPDPSRPPTISVKCYEHSNGNQRHTETTGSITRSESKEDWLHTRAAEGKCQ</sequence>
<feature type="coiled-coil region" evidence="1">
    <location>
        <begin position="114"/>
        <end position="141"/>
    </location>
</feature>
<accession>A0A7S4GA20</accession>
<reference evidence="3" key="1">
    <citation type="submission" date="2021-01" db="EMBL/GenBank/DDBJ databases">
        <authorList>
            <person name="Corre E."/>
            <person name="Pelletier E."/>
            <person name="Niang G."/>
            <person name="Scheremetjew M."/>
            <person name="Finn R."/>
            <person name="Kale V."/>
            <person name="Holt S."/>
            <person name="Cochrane G."/>
            <person name="Meng A."/>
            <person name="Brown T."/>
            <person name="Cohen L."/>
        </authorList>
    </citation>
    <scope>NUCLEOTIDE SEQUENCE</scope>
    <source>
        <strain evidence="3">CCMP1594</strain>
    </source>
</reference>
<feature type="compositionally biased region" description="Acidic residues" evidence="2">
    <location>
        <begin position="178"/>
        <end position="187"/>
    </location>
</feature>
<feature type="region of interest" description="Disordered" evidence="2">
    <location>
        <begin position="175"/>
        <end position="286"/>
    </location>
</feature>